<evidence type="ECO:0000256" key="2">
    <source>
        <dbReference type="ARBA" id="ARBA00007613"/>
    </source>
</evidence>
<dbReference type="AlphaFoldDB" id="E8RW26"/>
<keyword evidence="9" id="KW-0732">Signal</keyword>
<keyword evidence="8" id="KW-0175">Coiled coil</keyword>
<sequence length="414" mass="44289">MRFVSLAALSALLTPLAFSPPVLAAPLTFDAAIKLAQQSAPSLAAKGADVDAARAASLAAGRLPDPKIRAGVENFPVSGPPAGSFNKDSMTMMTLGVMQDMPNADKRRAARTRADADFGFAQASQSVEARDVRLNAALAWVDLYYAKQKLAALDDVEKAIAPIRSSAPSQLANGVIRPAQSLDAEQLQASLSDRRADLVADIARARAELVRWTGDDTADVTGAPPDYTVDPSAIRANLDNSPNLALYGAASRQADADVAMARAEKRPDWGWDVTYQHRDGMYGDMVSTGVTFSLPLFSKSRQDPIIDAKSQAATRARLDQDAMHRQLQAQLDADLADHLMHHDRLMRAQTTLVPLAQKKADLELASYGAGTATLSDVLTAQLALAEARIDALSREADVVRDSVRLNLTYGNTSQ</sequence>
<comment type="subcellular location">
    <subcellularLocation>
        <location evidence="1">Cell outer membrane</location>
    </subcellularLocation>
</comment>
<gene>
    <name evidence="10" type="ordered locus">Astex_3840</name>
</gene>
<keyword evidence="7" id="KW-0998">Cell outer membrane</keyword>
<evidence type="ECO:0000256" key="7">
    <source>
        <dbReference type="ARBA" id="ARBA00023237"/>
    </source>
</evidence>
<dbReference type="GO" id="GO:0015562">
    <property type="term" value="F:efflux transmembrane transporter activity"/>
    <property type="evidence" value="ECO:0007669"/>
    <property type="project" value="InterPro"/>
</dbReference>
<dbReference type="OrthoDB" id="7616531at2"/>
<reference evidence="11" key="1">
    <citation type="submission" date="2010-12" db="EMBL/GenBank/DDBJ databases">
        <title>Complete sequence of plasmid 2 of Asticcacaulis excentricus CB 48.</title>
        <authorList>
            <consortium name="US DOE Joint Genome Institute"/>
            <person name="Lucas S."/>
            <person name="Copeland A."/>
            <person name="Lapidus A."/>
            <person name="Cheng J.-F."/>
            <person name="Bruce D."/>
            <person name="Goodwin L."/>
            <person name="Pitluck S."/>
            <person name="Teshima H."/>
            <person name="Davenport K."/>
            <person name="Detter J.C."/>
            <person name="Han C."/>
            <person name="Tapia R."/>
            <person name="Land M."/>
            <person name="Hauser L."/>
            <person name="Jeffries C."/>
            <person name="Kyrpides N."/>
            <person name="Ivanova N."/>
            <person name="Ovchinnikova G."/>
            <person name="Brun Y.V."/>
            <person name="Woyke T."/>
        </authorList>
    </citation>
    <scope>NUCLEOTIDE SEQUENCE [LARGE SCALE GENOMIC DNA]</scope>
    <source>
        <strain evidence="11">ATCC 15261 / DSM 4724 / KCTC 12464 / NCIMB 9791 / VKM B-1370 / CB 48</strain>
        <plasmid evidence="11">pASTEX02</plasmid>
    </source>
</reference>
<evidence type="ECO:0000256" key="6">
    <source>
        <dbReference type="ARBA" id="ARBA00023136"/>
    </source>
</evidence>
<dbReference type="KEGG" id="aex:Astex_3840"/>
<keyword evidence="3" id="KW-0813">Transport</keyword>
<dbReference type="SUPFAM" id="SSF56954">
    <property type="entry name" value="Outer membrane efflux proteins (OEP)"/>
    <property type="match status" value="1"/>
</dbReference>
<geneLocation type="plasmid" evidence="10 11">
    <name>pASTEX02</name>
</geneLocation>
<protein>
    <submittedName>
        <fullName evidence="10">Outer membrane efflux protein</fullName>
    </submittedName>
</protein>
<dbReference type="InterPro" id="IPR051906">
    <property type="entry name" value="TolC-like"/>
</dbReference>
<keyword evidence="11" id="KW-1185">Reference proteome</keyword>
<keyword evidence="6" id="KW-0472">Membrane</keyword>
<keyword evidence="4" id="KW-1134">Transmembrane beta strand</keyword>
<evidence type="ECO:0000256" key="1">
    <source>
        <dbReference type="ARBA" id="ARBA00004442"/>
    </source>
</evidence>
<dbReference type="Proteomes" id="UP000001492">
    <property type="component" value="Plasmid pASTEX02"/>
</dbReference>
<dbReference type="EMBL" id="CP002398">
    <property type="protein sequence ID" value="ADU15448.1"/>
    <property type="molecule type" value="Genomic_DNA"/>
</dbReference>
<evidence type="ECO:0000256" key="4">
    <source>
        <dbReference type="ARBA" id="ARBA00022452"/>
    </source>
</evidence>
<evidence type="ECO:0000256" key="8">
    <source>
        <dbReference type="SAM" id="Coils"/>
    </source>
</evidence>
<dbReference type="PANTHER" id="PTHR30026:SF23">
    <property type="entry name" value="TO APRF-PUTATIVE OUTER MEMBRANE EFFLUX PROTEIN OR SECRETED ALKALINE PHOSPHATASE-RELATED"/>
    <property type="match status" value="1"/>
</dbReference>
<dbReference type="GO" id="GO:1990281">
    <property type="term" value="C:efflux pump complex"/>
    <property type="evidence" value="ECO:0007669"/>
    <property type="project" value="TreeGrafter"/>
</dbReference>
<organism evidence="10 11">
    <name type="scientific">Asticcacaulis excentricus (strain ATCC 15261 / DSM 4724 / KCTC 12464 / NCIMB 9791 / VKM B-1370 / CB 48)</name>
    <dbReference type="NCBI Taxonomy" id="573065"/>
    <lineage>
        <taxon>Bacteria</taxon>
        <taxon>Pseudomonadati</taxon>
        <taxon>Pseudomonadota</taxon>
        <taxon>Alphaproteobacteria</taxon>
        <taxon>Caulobacterales</taxon>
        <taxon>Caulobacteraceae</taxon>
        <taxon>Asticcacaulis</taxon>
    </lineage>
</organism>
<evidence type="ECO:0000313" key="11">
    <source>
        <dbReference type="Proteomes" id="UP000001492"/>
    </source>
</evidence>
<dbReference type="InterPro" id="IPR003423">
    <property type="entry name" value="OMP_efflux"/>
</dbReference>
<feature type="signal peptide" evidence="9">
    <location>
        <begin position="1"/>
        <end position="24"/>
    </location>
</feature>
<dbReference type="PANTHER" id="PTHR30026">
    <property type="entry name" value="OUTER MEMBRANE PROTEIN TOLC"/>
    <property type="match status" value="1"/>
</dbReference>
<evidence type="ECO:0000256" key="9">
    <source>
        <dbReference type="SAM" id="SignalP"/>
    </source>
</evidence>
<feature type="chain" id="PRO_5005674975" evidence="9">
    <location>
        <begin position="25"/>
        <end position="414"/>
    </location>
</feature>
<dbReference type="Pfam" id="PF02321">
    <property type="entry name" value="OEP"/>
    <property type="match status" value="1"/>
</dbReference>
<dbReference type="GO" id="GO:0015288">
    <property type="term" value="F:porin activity"/>
    <property type="evidence" value="ECO:0007669"/>
    <property type="project" value="TreeGrafter"/>
</dbReference>
<dbReference type="HOGENOM" id="CLU_012817_15_1_5"/>
<keyword evidence="5" id="KW-0812">Transmembrane</keyword>
<evidence type="ECO:0000256" key="3">
    <source>
        <dbReference type="ARBA" id="ARBA00022448"/>
    </source>
</evidence>
<proteinExistence type="inferred from homology"/>
<dbReference type="Gene3D" id="1.20.1600.10">
    <property type="entry name" value="Outer membrane efflux proteins (OEP)"/>
    <property type="match status" value="1"/>
</dbReference>
<comment type="similarity">
    <text evidence="2">Belongs to the outer membrane factor (OMF) (TC 1.B.17) family.</text>
</comment>
<dbReference type="RefSeq" id="WP_013481261.1">
    <property type="nucleotide sequence ID" value="NC_014819.1"/>
</dbReference>
<dbReference type="GO" id="GO:0009279">
    <property type="term" value="C:cell outer membrane"/>
    <property type="evidence" value="ECO:0007669"/>
    <property type="project" value="UniProtKB-SubCell"/>
</dbReference>
<keyword evidence="10" id="KW-0614">Plasmid</keyword>
<evidence type="ECO:0000313" key="10">
    <source>
        <dbReference type="EMBL" id="ADU15448.1"/>
    </source>
</evidence>
<name>E8RW26_ASTEC</name>
<evidence type="ECO:0000256" key="5">
    <source>
        <dbReference type="ARBA" id="ARBA00022692"/>
    </source>
</evidence>
<accession>E8RW26</accession>
<feature type="coiled-coil region" evidence="8">
    <location>
        <begin position="375"/>
        <end position="402"/>
    </location>
</feature>